<accession>A0AAJ8LZU9</accession>
<dbReference type="GO" id="GO:0003676">
    <property type="term" value="F:nucleic acid binding"/>
    <property type="evidence" value="ECO:0007669"/>
    <property type="project" value="InterPro"/>
</dbReference>
<dbReference type="InterPro" id="IPR012677">
    <property type="entry name" value="Nucleotide-bd_a/b_plait_sf"/>
</dbReference>
<protein>
    <submittedName>
        <fullName evidence="2">Uncharacterized protein</fullName>
    </submittedName>
</protein>
<dbReference type="PANTHER" id="PTHR23204">
    <property type="entry name" value="CLEAVAGE AND POLYADENYLATION SPECIFIC FACTOR"/>
    <property type="match status" value="1"/>
</dbReference>
<keyword evidence="3" id="KW-1185">Reference proteome</keyword>
<dbReference type="InterPro" id="IPR035979">
    <property type="entry name" value="RBD_domain_sf"/>
</dbReference>
<dbReference type="GO" id="GO:0006397">
    <property type="term" value="P:mRNA processing"/>
    <property type="evidence" value="ECO:0007669"/>
    <property type="project" value="UniProtKB-KW"/>
</dbReference>
<dbReference type="EMBL" id="CP143785">
    <property type="protein sequence ID" value="WVN86790.1"/>
    <property type="molecule type" value="Genomic_DNA"/>
</dbReference>
<proteinExistence type="predicted"/>
<gene>
    <name evidence="2" type="ORF">L203_101962</name>
</gene>
<dbReference type="GO" id="GO:0005634">
    <property type="term" value="C:nucleus"/>
    <property type="evidence" value="ECO:0007669"/>
    <property type="project" value="UniProtKB-SubCell"/>
</dbReference>
<dbReference type="Proteomes" id="UP000094043">
    <property type="component" value="Chromosome 2"/>
</dbReference>
<reference evidence="2" key="2">
    <citation type="journal article" date="2022" name="Elife">
        <title>Obligate sexual reproduction of a homothallic fungus closely related to the Cryptococcus pathogenic species complex.</title>
        <authorList>
            <person name="Passer A.R."/>
            <person name="Clancey S.A."/>
            <person name="Shea T."/>
            <person name="David-Palma M."/>
            <person name="Averette A.F."/>
            <person name="Boekhout T."/>
            <person name="Porcel B.M."/>
            <person name="Nowrousian M."/>
            <person name="Cuomo C.A."/>
            <person name="Sun S."/>
            <person name="Heitman J."/>
            <person name="Coelho M.A."/>
        </authorList>
    </citation>
    <scope>NUCLEOTIDE SEQUENCE</scope>
    <source>
        <strain evidence="2">CBS 7841</strain>
    </source>
</reference>
<dbReference type="RefSeq" id="XP_066067490.1">
    <property type="nucleotide sequence ID" value="XM_066211393.1"/>
</dbReference>
<name>A0AAJ8LZU9_9TREE</name>
<reference evidence="2" key="3">
    <citation type="submission" date="2024-01" db="EMBL/GenBank/DDBJ databases">
        <authorList>
            <person name="Coelho M.A."/>
            <person name="David-Palma M."/>
            <person name="Shea T."/>
            <person name="Sun S."/>
            <person name="Cuomo C.A."/>
            <person name="Heitman J."/>
        </authorList>
    </citation>
    <scope>NUCLEOTIDE SEQUENCE</scope>
    <source>
        <strain evidence="2">CBS 7841</strain>
    </source>
</reference>
<reference evidence="2" key="1">
    <citation type="submission" date="2016-06" db="EMBL/GenBank/DDBJ databases">
        <authorList>
            <person name="Cuomo C."/>
            <person name="Litvintseva A."/>
            <person name="Heitman J."/>
            <person name="Chen Y."/>
            <person name="Sun S."/>
            <person name="Springer D."/>
            <person name="Dromer F."/>
            <person name="Young S."/>
            <person name="Zeng Q."/>
            <person name="Chapman S."/>
            <person name="Gujja S."/>
            <person name="Saif S."/>
            <person name="Birren B."/>
        </authorList>
    </citation>
    <scope>NUCLEOTIDE SEQUENCE</scope>
    <source>
        <strain evidence="2">CBS 7841</strain>
    </source>
</reference>
<dbReference type="GeneID" id="91086174"/>
<feature type="compositionally biased region" description="Polar residues" evidence="1">
    <location>
        <begin position="163"/>
        <end position="194"/>
    </location>
</feature>
<evidence type="ECO:0000313" key="3">
    <source>
        <dbReference type="Proteomes" id="UP000094043"/>
    </source>
</evidence>
<feature type="region of interest" description="Disordered" evidence="1">
    <location>
        <begin position="1"/>
        <end position="40"/>
    </location>
</feature>
<dbReference type="SUPFAM" id="SSF54928">
    <property type="entry name" value="RNA-binding domain, RBD"/>
    <property type="match status" value="1"/>
</dbReference>
<sequence length="289" mass="32221">MDTNFSHNPTFSQNANAPSKTKGFHRSSNPDRMSEMNTTSKKITNGKKVFGLDPSVEEIDSVVFHDLHWWTADRDLIGLSAHLGITIEEKDIIFMEHKVNGKSKGQAVINCHSKPNAWKLHEWLHHNTFQGKKITSTLAASILGSPFHPNNQDFPAPRPLSSAIHNTMGQPTNSHGGVNFNRVNKSLRVTNQSGLGNGRPPQPRQNTQVQIQQSSQQAQPHLQNQHPFNLVGFPQPGQNMMMGMYPMDPTFAWLPTTDFSMSDYSGSFKQGNYMPGPDLLMRGMLQPGL</sequence>
<feature type="region of interest" description="Disordered" evidence="1">
    <location>
        <begin position="151"/>
        <end position="221"/>
    </location>
</feature>
<dbReference type="CDD" id="cd12372">
    <property type="entry name" value="RRM_CFIm68_CFIm59"/>
    <property type="match status" value="1"/>
</dbReference>
<dbReference type="Gene3D" id="3.30.70.330">
    <property type="match status" value="1"/>
</dbReference>
<dbReference type="KEGG" id="cdep:91086174"/>
<evidence type="ECO:0000256" key="1">
    <source>
        <dbReference type="SAM" id="MobiDB-lite"/>
    </source>
</evidence>
<dbReference type="AlphaFoldDB" id="A0AAJ8LZU9"/>
<feature type="compositionally biased region" description="Polar residues" evidence="1">
    <location>
        <begin position="1"/>
        <end position="19"/>
    </location>
</feature>
<feature type="compositionally biased region" description="Low complexity" evidence="1">
    <location>
        <begin position="205"/>
        <end position="221"/>
    </location>
</feature>
<evidence type="ECO:0000313" key="2">
    <source>
        <dbReference type="EMBL" id="WVN86790.1"/>
    </source>
</evidence>
<organism evidence="2 3">
    <name type="scientific">Cryptococcus depauperatus CBS 7841</name>
    <dbReference type="NCBI Taxonomy" id="1295531"/>
    <lineage>
        <taxon>Eukaryota</taxon>
        <taxon>Fungi</taxon>
        <taxon>Dikarya</taxon>
        <taxon>Basidiomycota</taxon>
        <taxon>Agaricomycotina</taxon>
        <taxon>Tremellomycetes</taxon>
        <taxon>Tremellales</taxon>
        <taxon>Cryptococcaceae</taxon>
        <taxon>Cryptococcus</taxon>
    </lineage>
</organism>
<dbReference type="InterPro" id="IPR034772">
    <property type="entry name" value="CPSF6/7"/>
</dbReference>